<dbReference type="PANTHER" id="PTHR34220:SF7">
    <property type="entry name" value="SENSOR HISTIDINE KINASE YPDA"/>
    <property type="match status" value="1"/>
</dbReference>
<accession>A0ABS4I3L2</accession>
<protein>
    <submittedName>
        <fullName evidence="10">Two-component system sensor histidine kinase YesM</fullName>
        <ecNumber evidence="10">2.7.13.3</ecNumber>
    </submittedName>
</protein>
<keyword evidence="4 10" id="KW-0808">Transferase</keyword>
<dbReference type="InterPro" id="IPR033479">
    <property type="entry name" value="dCache_1"/>
</dbReference>
<keyword evidence="3" id="KW-0597">Phosphoprotein</keyword>
<name>A0ABS4I3L2_9BACL</name>
<organism evidence="10 11">
    <name type="scientific">Paenibacillus aceris</name>
    <dbReference type="NCBI Taxonomy" id="869555"/>
    <lineage>
        <taxon>Bacteria</taxon>
        <taxon>Bacillati</taxon>
        <taxon>Bacillota</taxon>
        <taxon>Bacilli</taxon>
        <taxon>Bacillales</taxon>
        <taxon>Paenibacillaceae</taxon>
        <taxon>Paenibacillus</taxon>
    </lineage>
</organism>
<dbReference type="InterPro" id="IPR010559">
    <property type="entry name" value="Sig_transdc_His_kin_internal"/>
</dbReference>
<dbReference type="SUPFAM" id="SSF158472">
    <property type="entry name" value="HAMP domain-like"/>
    <property type="match status" value="1"/>
</dbReference>
<evidence type="ECO:0000259" key="9">
    <source>
        <dbReference type="PROSITE" id="PS50885"/>
    </source>
</evidence>
<dbReference type="InterPro" id="IPR050640">
    <property type="entry name" value="Bact_2-comp_sensor_kinase"/>
</dbReference>
<dbReference type="SUPFAM" id="SSF55874">
    <property type="entry name" value="ATPase domain of HSP90 chaperone/DNA topoisomerase II/histidine kinase"/>
    <property type="match status" value="1"/>
</dbReference>
<keyword evidence="2" id="KW-1003">Cell membrane</keyword>
<evidence type="ECO:0000256" key="4">
    <source>
        <dbReference type="ARBA" id="ARBA00022679"/>
    </source>
</evidence>
<comment type="subcellular location">
    <subcellularLocation>
        <location evidence="1">Cell membrane</location>
        <topology evidence="1">Multi-pass membrane protein</topology>
    </subcellularLocation>
</comment>
<dbReference type="Gene3D" id="3.30.565.10">
    <property type="entry name" value="Histidine kinase-like ATPase, C-terminal domain"/>
    <property type="match status" value="1"/>
</dbReference>
<evidence type="ECO:0000256" key="6">
    <source>
        <dbReference type="ARBA" id="ARBA00022989"/>
    </source>
</evidence>
<feature type="domain" description="HAMP" evidence="9">
    <location>
        <begin position="321"/>
        <end position="373"/>
    </location>
</feature>
<keyword evidence="7 8" id="KW-0472">Membrane</keyword>
<dbReference type="Pfam" id="PF02743">
    <property type="entry name" value="dCache_1"/>
    <property type="match status" value="1"/>
</dbReference>
<feature type="transmembrane region" description="Helical" evidence="8">
    <location>
        <begin position="12"/>
        <end position="33"/>
    </location>
</feature>
<keyword evidence="11" id="KW-1185">Reference proteome</keyword>
<dbReference type="Pfam" id="PF00672">
    <property type="entry name" value="HAMP"/>
    <property type="match status" value="1"/>
</dbReference>
<evidence type="ECO:0000256" key="5">
    <source>
        <dbReference type="ARBA" id="ARBA00022692"/>
    </source>
</evidence>
<dbReference type="RefSeq" id="WP_167052455.1">
    <property type="nucleotide sequence ID" value="NZ_JAAOZR010000003.1"/>
</dbReference>
<proteinExistence type="predicted"/>
<evidence type="ECO:0000256" key="3">
    <source>
        <dbReference type="ARBA" id="ARBA00022553"/>
    </source>
</evidence>
<dbReference type="PANTHER" id="PTHR34220">
    <property type="entry name" value="SENSOR HISTIDINE KINASE YPDA"/>
    <property type="match status" value="1"/>
</dbReference>
<dbReference type="EC" id="2.7.13.3" evidence="10"/>
<reference evidence="10 11" key="1">
    <citation type="submission" date="2021-03" db="EMBL/GenBank/DDBJ databases">
        <title>Genomic Encyclopedia of Type Strains, Phase IV (KMG-IV): sequencing the most valuable type-strain genomes for metagenomic binning, comparative biology and taxonomic classification.</title>
        <authorList>
            <person name="Goeker M."/>
        </authorList>
    </citation>
    <scope>NUCLEOTIDE SEQUENCE [LARGE SCALE GENOMIC DNA]</scope>
    <source>
        <strain evidence="10 11">DSM 24950</strain>
    </source>
</reference>
<evidence type="ECO:0000256" key="7">
    <source>
        <dbReference type="ARBA" id="ARBA00023136"/>
    </source>
</evidence>
<sequence length="601" mass="68770">MSRWRNIRFQTKLFVMFLLLSIIPSLLIGITAYQKSAVMLHDQTERDLNVILAQLNTSIERQINDFDRFSMLPYFIPETFSFLNKPYMTPDRWGAAERDAQKTLIRLMSAYPSINSSIKGLMVYGMNGSENGYLVSGNPTINPENQERESAWYKQVMEKKGGFVVTGIKEIRQFKDPFNAIIVSRLILDEDSQPLAVIAFYVLPDFITHIVNSLELKDVQVTVMDQERNLIYTSDEKLAERFRSIGVNQQSGAWETKVSADTNGKTFSGVYLQSKYLGWKVYMGVNRDEMLQGSRAIRNYTFAIAIVMGFAAAAVSWLLSRGLSKPISKLIRSMREVERGKFSVPGSLDRGDEIGQLQNSYGRMVLRLDELIQSIEEKERQKRNSELYALRARIQPHFLYNTLNSIRMLAILQQSNHIAKLIHSLNKLLHANMKLDAELVSLKDEIKLLKDYACLMDLRYTNVFEMDWHIEGNIQNAAVPPMLLQPLLENAIFHGASGLERMLHVTVSAKLRESDHTLIIEICDDGIGFQGESLKQLDEHPSYEDSSHIGLRNVRDRIRLRFGDEYGLTVVRMEGFTHVLINLPYQPVGKEGFEDVEYARS</sequence>
<evidence type="ECO:0000256" key="1">
    <source>
        <dbReference type="ARBA" id="ARBA00004651"/>
    </source>
</evidence>
<dbReference type="InterPro" id="IPR003660">
    <property type="entry name" value="HAMP_dom"/>
</dbReference>
<evidence type="ECO:0000256" key="2">
    <source>
        <dbReference type="ARBA" id="ARBA00022475"/>
    </source>
</evidence>
<comment type="caution">
    <text evidence="10">The sequence shown here is derived from an EMBL/GenBank/DDBJ whole genome shotgun (WGS) entry which is preliminary data.</text>
</comment>
<dbReference type="SMART" id="SM00304">
    <property type="entry name" value="HAMP"/>
    <property type="match status" value="1"/>
</dbReference>
<evidence type="ECO:0000313" key="11">
    <source>
        <dbReference type="Proteomes" id="UP001519344"/>
    </source>
</evidence>
<feature type="transmembrane region" description="Helical" evidence="8">
    <location>
        <begin position="300"/>
        <end position="319"/>
    </location>
</feature>
<dbReference type="CDD" id="cd06225">
    <property type="entry name" value="HAMP"/>
    <property type="match status" value="1"/>
</dbReference>
<dbReference type="PROSITE" id="PS50885">
    <property type="entry name" value="HAMP"/>
    <property type="match status" value="1"/>
</dbReference>
<dbReference type="GO" id="GO:0004673">
    <property type="term" value="F:protein histidine kinase activity"/>
    <property type="evidence" value="ECO:0007669"/>
    <property type="project" value="UniProtKB-EC"/>
</dbReference>
<keyword evidence="6 8" id="KW-1133">Transmembrane helix</keyword>
<gene>
    <name evidence="10" type="ORF">J2Z65_004740</name>
</gene>
<keyword evidence="10" id="KW-0418">Kinase</keyword>
<dbReference type="EMBL" id="JAGGKV010000014">
    <property type="protein sequence ID" value="MBP1965502.1"/>
    <property type="molecule type" value="Genomic_DNA"/>
</dbReference>
<keyword evidence="5 8" id="KW-0812">Transmembrane</keyword>
<evidence type="ECO:0000256" key="8">
    <source>
        <dbReference type="SAM" id="Phobius"/>
    </source>
</evidence>
<dbReference type="Gene3D" id="6.10.340.10">
    <property type="match status" value="1"/>
</dbReference>
<dbReference type="Proteomes" id="UP001519344">
    <property type="component" value="Unassembled WGS sequence"/>
</dbReference>
<dbReference type="Pfam" id="PF06580">
    <property type="entry name" value="His_kinase"/>
    <property type="match status" value="1"/>
</dbReference>
<dbReference type="InterPro" id="IPR036890">
    <property type="entry name" value="HATPase_C_sf"/>
</dbReference>
<evidence type="ECO:0000313" key="10">
    <source>
        <dbReference type="EMBL" id="MBP1965502.1"/>
    </source>
</evidence>